<comment type="similarity">
    <text evidence="1">Belongs to the TRAFAC class myosin-kinesin ATPase superfamily. Kinesin family.</text>
</comment>
<feature type="domain" description="Kinesin motor" evidence="3">
    <location>
        <begin position="17"/>
        <end position="355"/>
    </location>
</feature>
<evidence type="ECO:0000256" key="2">
    <source>
        <dbReference type="SAM" id="Coils"/>
    </source>
</evidence>
<dbReference type="Gene3D" id="3.40.850.10">
    <property type="entry name" value="Kinesin motor domain"/>
    <property type="match status" value="1"/>
</dbReference>
<keyword evidence="1" id="KW-0505">Motor protein</keyword>
<dbReference type="OrthoDB" id="3176171at2759"/>
<dbReference type="GO" id="GO:0005874">
    <property type="term" value="C:microtubule"/>
    <property type="evidence" value="ECO:0007669"/>
    <property type="project" value="TreeGrafter"/>
</dbReference>
<dbReference type="GO" id="GO:0005524">
    <property type="term" value="F:ATP binding"/>
    <property type="evidence" value="ECO:0007669"/>
    <property type="project" value="UniProtKB-UniRule"/>
</dbReference>
<dbReference type="EMBL" id="CP058611">
    <property type="protein sequence ID" value="QLG74728.1"/>
    <property type="molecule type" value="Genomic_DNA"/>
</dbReference>
<dbReference type="GO" id="GO:0007018">
    <property type="term" value="P:microtubule-based movement"/>
    <property type="evidence" value="ECO:0007669"/>
    <property type="project" value="InterPro"/>
</dbReference>
<evidence type="ECO:0000313" key="5">
    <source>
        <dbReference type="Proteomes" id="UP000509704"/>
    </source>
</evidence>
<sequence>MNSDMSVEVKGLRLPHKTKVFLKLKAQDYGGNNLKYRVEDSRTIFWEEGMNCEQNGHNPGKREFSRFQFDEVFDTDSDEKIVTDAITQPSVENLLNGYNVSIMSYGQSTIGKSTLLLGNQYFEGMFSTICTELFRKIEEMTKKGSDFTISTSFMEVFAENIYDLLIDSKSAKSLKLSTSSGPSSPVIVKNLKSVYVATSDELMYYMSLARNNSKEDHRQRSSVIVIIHVKQKNEEEGILKESSLHLIDLAGSDKLDKSSKSSYSSEVIRKINLSMYSLDNVARSLAAVRRTTKSSGLALQTLKNVPYQDSQLTRLLRETMGGNSKTTVVLTCSAAEKDREESLSTLDFGANMTMVENSVCQNVSGINAKSVLDLCVKNMSIKESNYISRIRILERELVNMNSKIRTHTKSETADREILRKENSTLKLQIDSLTQLLKNNDFRKGNASENMKEQSDIMATIMEKCEKIMDLQLRLDNETAKQRALSQEMSFKSSKQEALEAMNLRLLEQLQANEEELKTMLVTNSVMKDSIEKWSMLANTRLDNIKMMERLMKENALFKQYAQGKRRSSGSSSGSTMVQLDEDNNMEKGSWFFNNSSSGLWASRKAPSTNNGITAALQESLKIRPAKTGLNLRVVRPAEETENNV</sequence>
<dbReference type="PANTHER" id="PTHR24115:SF9">
    <property type="entry name" value="KINESIN HEAVY CHAIN"/>
    <property type="match status" value="1"/>
</dbReference>
<dbReference type="InterPro" id="IPR001752">
    <property type="entry name" value="Kinesin_motor_dom"/>
</dbReference>
<dbReference type="GO" id="GO:0008017">
    <property type="term" value="F:microtubule binding"/>
    <property type="evidence" value="ECO:0007669"/>
    <property type="project" value="InterPro"/>
</dbReference>
<feature type="coiled-coil region" evidence="2">
    <location>
        <begin position="467"/>
        <end position="515"/>
    </location>
</feature>
<dbReference type="PRINTS" id="PR00380">
    <property type="entry name" value="KINESINHEAVY"/>
</dbReference>
<dbReference type="SUPFAM" id="SSF52540">
    <property type="entry name" value="P-loop containing nucleoside triphosphate hydrolases"/>
    <property type="match status" value="1"/>
</dbReference>
<dbReference type="Proteomes" id="UP000509704">
    <property type="component" value="Chromosome 8"/>
</dbReference>
<dbReference type="AlphaFoldDB" id="A0A7H9B7K5"/>
<feature type="binding site" evidence="1">
    <location>
        <begin position="106"/>
        <end position="113"/>
    </location>
    <ligand>
        <name>ATP</name>
        <dbReference type="ChEBI" id="CHEBI:30616"/>
    </ligand>
</feature>
<dbReference type="PROSITE" id="PS50067">
    <property type="entry name" value="KINESIN_MOTOR_2"/>
    <property type="match status" value="1"/>
</dbReference>
<evidence type="ECO:0000256" key="1">
    <source>
        <dbReference type="PROSITE-ProRule" id="PRU00283"/>
    </source>
</evidence>
<gene>
    <name evidence="4" type="ORF">HG535_0H00530</name>
</gene>
<keyword evidence="5" id="KW-1185">Reference proteome</keyword>
<dbReference type="PANTHER" id="PTHR24115">
    <property type="entry name" value="KINESIN-RELATED"/>
    <property type="match status" value="1"/>
</dbReference>
<keyword evidence="1" id="KW-0067">ATP-binding</keyword>
<evidence type="ECO:0000313" key="4">
    <source>
        <dbReference type="EMBL" id="QLG74728.1"/>
    </source>
</evidence>
<accession>A0A7H9B7K5</accession>
<keyword evidence="2" id="KW-0175">Coiled coil</keyword>
<dbReference type="GO" id="GO:0030705">
    <property type="term" value="P:cytoskeleton-dependent intracellular transport"/>
    <property type="evidence" value="ECO:0007669"/>
    <property type="project" value="TreeGrafter"/>
</dbReference>
<evidence type="ECO:0000259" key="3">
    <source>
        <dbReference type="PROSITE" id="PS50067"/>
    </source>
</evidence>
<dbReference type="InterPro" id="IPR027417">
    <property type="entry name" value="P-loop_NTPase"/>
</dbReference>
<dbReference type="Pfam" id="PF00225">
    <property type="entry name" value="Kinesin"/>
    <property type="match status" value="1"/>
</dbReference>
<dbReference type="KEGG" id="zmk:HG535_0H00530"/>
<dbReference type="SMART" id="SM00129">
    <property type="entry name" value="KISc"/>
    <property type="match status" value="1"/>
</dbReference>
<organism evidence="4 5">
    <name type="scientific">Zygotorulaspora mrakii</name>
    <name type="common">Zygosaccharomyces mrakii</name>
    <dbReference type="NCBI Taxonomy" id="42260"/>
    <lineage>
        <taxon>Eukaryota</taxon>
        <taxon>Fungi</taxon>
        <taxon>Dikarya</taxon>
        <taxon>Ascomycota</taxon>
        <taxon>Saccharomycotina</taxon>
        <taxon>Saccharomycetes</taxon>
        <taxon>Saccharomycetales</taxon>
        <taxon>Saccharomycetaceae</taxon>
        <taxon>Zygotorulaspora</taxon>
    </lineage>
</organism>
<keyword evidence="1" id="KW-0547">Nucleotide-binding</keyword>
<dbReference type="RefSeq" id="XP_037146453.1">
    <property type="nucleotide sequence ID" value="XM_037290558.1"/>
</dbReference>
<feature type="coiled-coil region" evidence="2">
    <location>
        <begin position="390"/>
        <end position="435"/>
    </location>
</feature>
<dbReference type="InterPro" id="IPR027640">
    <property type="entry name" value="Kinesin-like_fam"/>
</dbReference>
<dbReference type="GO" id="GO:0005871">
    <property type="term" value="C:kinesin complex"/>
    <property type="evidence" value="ECO:0007669"/>
    <property type="project" value="TreeGrafter"/>
</dbReference>
<protein>
    <recommendedName>
        <fullName evidence="3">Kinesin motor domain-containing protein</fullName>
    </recommendedName>
</protein>
<dbReference type="GO" id="GO:0016887">
    <property type="term" value="F:ATP hydrolysis activity"/>
    <property type="evidence" value="ECO:0007669"/>
    <property type="project" value="TreeGrafter"/>
</dbReference>
<proteinExistence type="inferred from homology"/>
<reference evidence="4 5" key="1">
    <citation type="submission" date="2020-07" db="EMBL/GenBank/DDBJ databases">
        <title>The yeast mating-type switching endonuclease HO is a domesticated member of an unorthodox homing genetic element family.</title>
        <authorList>
            <person name="Coughlan A.Y."/>
            <person name="Lombardi L."/>
            <person name="Braun-Galleani S."/>
            <person name="Martos A.R."/>
            <person name="Galeote V."/>
            <person name="Bigey F."/>
            <person name="Dequin S."/>
            <person name="Byrne K.P."/>
            <person name="Wolfe K.H."/>
        </authorList>
    </citation>
    <scope>NUCLEOTIDE SEQUENCE [LARGE SCALE GENOMIC DNA]</scope>
    <source>
        <strain evidence="4 5">NRRL Y-6702</strain>
    </source>
</reference>
<dbReference type="GO" id="GO:0008574">
    <property type="term" value="F:plus-end-directed microtubule motor activity"/>
    <property type="evidence" value="ECO:0007669"/>
    <property type="project" value="TreeGrafter"/>
</dbReference>
<dbReference type="GeneID" id="59238530"/>
<name>A0A7H9B7K5_ZYGMR</name>
<dbReference type="InterPro" id="IPR036961">
    <property type="entry name" value="Kinesin_motor_dom_sf"/>
</dbReference>